<evidence type="ECO:0000256" key="12">
    <source>
        <dbReference type="ARBA" id="ARBA00022801"/>
    </source>
</evidence>
<evidence type="ECO:0000256" key="13">
    <source>
        <dbReference type="ARBA" id="ARBA00022839"/>
    </source>
</evidence>
<feature type="region of interest" description="Disordered" evidence="18">
    <location>
        <begin position="845"/>
        <end position="967"/>
    </location>
</feature>
<dbReference type="GO" id="GO:0000965">
    <property type="term" value="P:mitochondrial RNA 3'-end processing"/>
    <property type="evidence" value="ECO:0007669"/>
    <property type="project" value="TreeGrafter"/>
</dbReference>
<evidence type="ECO:0000259" key="19">
    <source>
        <dbReference type="PROSITE" id="PS50126"/>
    </source>
</evidence>
<dbReference type="GO" id="GO:0008033">
    <property type="term" value="P:tRNA processing"/>
    <property type="evidence" value="ECO:0007669"/>
    <property type="project" value="UniProtKB-KW"/>
</dbReference>
<dbReference type="InterPro" id="IPR036612">
    <property type="entry name" value="KH_dom_type_1_sf"/>
</dbReference>
<dbReference type="Gene3D" id="3.30.1370.10">
    <property type="entry name" value="K Homology domain, type 1"/>
    <property type="match status" value="1"/>
</dbReference>
<keyword evidence="9" id="KW-0819">tRNA processing</keyword>
<dbReference type="FunFam" id="3.30.1370.10:FF:000001">
    <property type="entry name" value="Polyribonucleotide nucleotidyltransferase"/>
    <property type="match status" value="1"/>
</dbReference>
<evidence type="ECO:0000256" key="15">
    <source>
        <dbReference type="ARBA" id="ARBA00022946"/>
    </source>
</evidence>
<dbReference type="EC" id="2.7.7.8" evidence="3"/>
<dbReference type="InterPro" id="IPR004088">
    <property type="entry name" value="KH_dom_type_1"/>
</dbReference>
<dbReference type="InterPro" id="IPR012340">
    <property type="entry name" value="NA-bd_OB-fold"/>
</dbReference>
<evidence type="ECO:0000256" key="10">
    <source>
        <dbReference type="ARBA" id="ARBA00022695"/>
    </source>
</evidence>
<dbReference type="SUPFAM" id="SSF46915">
    <property type="entry name" value="Polynucleotide phosphorylase/guanosine pentaphosphate synthase (PNPase/GPSI), domain 3"/>
    <property type="match status" value="1"/>
</dbReference>
<evidence type="ECO:0000256" key="7">
    <source>
        <dbReference type="ARBA" id="ARBA00022664"/>
    </source>
</evidence>
<dbReference type="Gene3D" id="2.40.50.140">
    <property type="entry name" value="Nucleic acid-binding proteins"/>
    <property type="match status" value="1"/>
</dbReference>
<evidence type="ECO:0000256" key="2">
    <source>
        <dbReference type="ARBA" id="ARBA00007404"/>
    </source>
</evidence>
<dbReference type="PROSITE" id="PS50084">
    <property type="entry name" value="KH_TYPE_1"/>
    <property type="match status" value="1"/>
</dbReference>
<keyword evidence="13" id="KW-0269">Exonuclease</keyword>
<proteinExistence type="inferred from homology"/>
<sequence length="967" mass="105149">MLAASPNSGFHLPPSRAKASNSDKLRIFSHFSPANCSGPLNNLHFWSILPRNSLIRVSRARKRRNGSPRGSMSLCNHFAIGACLAAEPGVQHEGAVQQSFAPHSIKIPVGDRHILVETGHMGRQASGAVTVTDGETIVYTTVCLADVPSEPSDFFPLSVNYQERFSAAGRTSGGFFKREGKTKDHEVLICRLIDRPLRPTMLTGFYHETQVLSLVLSYDGLHPPDSLAVTAAGIAVALSEVPNSKTIAGVRIGLIGDKFVVNPTTKEMEGSKLDLLLAGTDSAILMIEGYCDFLSEEKLLEAVEVGQNAVTAICKEVESLVKMCGKPKMIDAIKLPPPELYKHVEEIAGDELVEALQIKNKIPRRKALSSLEEKVLNILTEEGFVSRNEAAVSTETLPETLEDEEDEEIVVDGEIDDGDVRIKPVPRKITPLLFSEVDVKLVFKEVSSKFLRRRIVEGGKRSDGRTPEELRSINSRCGLLPRAHGSALFTRGETQSLAVVTLGDNQMAQRLDNLVDEDEFKRFYLQYSFPPSCVGEVGRAGAPSRREIGHGMLAERALEPILPSDGDFPYTIRVESTITESNGSSSMASVCGGCLALQDAGVPVKSSIAGIAMGMVLDTKEFGGDGTPLILSDITGGEDASGDMDFKVAGNNDGITAFQMDIKVVVGITLPVMRQALLQAREGRKHILAEMEKCYPPPSKRLSKYAPIIHVMKVKADKVNLIIGSGGKKVKSIIEETGVDSIETQEDGIVKITAKDLSSLEKSKAIISNLTMVPSIGDVYRNREIKSVAPYGVFVEISPGREGLCHISELSANWLAKPEDVFKVGDHVDVKLIEINEKGQLRLSRRALLPESNQEKPSTKTRSVTASPTKESTDNQKANKKSKLKKMSSDPKNELEVDNTEANSGEVEVSVPAETEPGEGDTVVRKKFVRRLVSSEKESTETNKIQPKKNMSRNKENAVVNGEAKVG</sequence>
<evidence type="ECO:0000256" key="18">
    <source>
        <dbReference type="SAM" id="MobiDB-lite"/>
    </source>
</evidence>
<evidence type="ECO:0000313" key="20">
    <source>
        <dbReference type="EMBL" id="CAA0837360.1"/>
    </source>
</evidence>
<dbReference type="GO" id="GO:0003723">
    <property type="term" value="F:RNA binding"/>
    <property type="evidence" value="ECO:0007669"/>
    <property type="project" value="UniProtKB-UniRule"/>
</dbReference>
<keyword evidence="8" id="KW-0808">Transferase</keyword>
<dbReference type="OrthoDB" id="437922at2759"/>
<dbReference type="NCBIfam" id="TIGR03591">
    <property type="entry name" value="polynuc_phos"/>
    <property type="match status" value="1"/>
</dbReference>
<dbReference type="Pfam" id="PF01138">
    <property type="entry name" value="RNase_PH"/>
    <property type="match status" value="2"/>
</dbReference>
<organism evidence="20 21">
    <name type="scientific">Striga hermonthica</name>
    <name type="common">Purple witchweed</name>
    <name type="synonym">Buchnera hermonthica</name>
    <dbReference type="NCBI Taxonomy" id="68872"/>
    <lineage>
        <taxon>Eukaryota</taxon>
        <taxon>Viridiplantae</taxon>
        <taxon>Streptophyta</taxon>
        <taxon>Embryophyta</taxon>
        <taxon>Tracheophyta</taxon>
        <taxon>Spermatophyta</taxon>
        <taxon>Magnoliopsida</taxon>
        <taxon>eudicotyledons</taxon>
        <taxon>Gunneridae</taxon>
        <taxon>Pentapetalae</taxon>
        <taxon>asterids</taxon>
        <taxon>lamiids</taxon>
        <taxon>Lamiales</taxon>
        <taxon>Orobanchaceae</taxon>
        <taxon>Buchnereae</taxon>
        <taxon>Striga</taxon>
    </lineage>
</organism>
<keyword evidence="11" id="KW-0540">Nuclease</keyword>
<dbReference type="InterPro" id="IPR004087">
    <property type="entry name" value="KH_dom"/>
</dbReference>
<dbReference type="AlphaFoldDB" id="A0A9N7NV03"/>
<keyword evidence="6" id="KW-0934">Plastid</keyword>
<comment type="subcellular location">
    <subcellularLocation>
        <location evidence="1">Plastid</location>
        <location evidence="1">Chloroplast</location>
    </subcellularLocation>
</comment>
<evidence type="ECO:0000256" key="6">
    <source>
        <dbReference type="ARBA" id="ARBA00022640"/>
    </source>
</evidence>
<protein>
    <recommendedName>
        <fullName evidence="3">polyribonucleotide nucleotidyltransferase</fullName>
        <ecNumber evidence="3">2.7.7.8</ecNumber>
    </recommendedName>
    <alternativeName>
        <fullName evidence="16">Polynucleotide phosphorylase 1</fullName>
    </alternativeName>
</protein>
<evidence type="ECO:0000256" key="5">
    <source>
        <dbReference type="ARBA" id="ARBA00022552"/>
    </source>
</evidence>
<dbReference type="SUPFAM" id="SSF54211">
    <property type="entry name" value="Ribosomal protein S5 domain 2-like"/>
    <property type="match status" value="2"/>
</dbReference>
<evidence type="ECO:0000256" key="14">
    <source>
        <dbReference type="ARBA" id="ARBA00022884"/>
    </source>
</evidence>
<evidence type="ECO:0000256" key="16">
    <source>
        <dbReference type="ARBA" id="ARBA00031451"/>
    </source>
</evidence>
<keyword evidence="21" id="KW-1185">Reference proteome</keyword>
<dbReference type="GO" id="GO:0006364">
    <property type="term" value="P:rRNA processing"/>
    <property type="evidence" value="ECO:0007669"/>
    <property type="project" value="UniProtKB-KW"/>
</dbReference>
<evidence type="ECO:0000256" key="3">
    <source>
        <dbReference type="ARBA" id="ARBA00012416"/>
    </source>
</evidence>
<dbReference type="PROSITE" id="PS50126">
    <property type="entry name" value="S1"/>
    <property type="match status" value="1"/>
</dbReference>
<dbReference type="GO" id="GO:0000958">
    <property type="term" value="P:mitochondrial mRNA catabolic process"/>
    <property type="evidence" value="ECO:0007669"/>
    <property type="project" value="TreeGrafter"/>
</dbReference>
<dbReference type="CDD" id="cd02393">
    <property type="entry name" value="KH-I_PNPase"/>
    <property type="match status" value="1"/>
</dbReference>
<dbReference type="Pfam" id="PF00575">
    <property type="entry name" value="S1"/>
    <property type="match status" value="1"/>
</dbReference>
<dbReference type="SUPFAM" id="SSF50249">
    <property type="entry name" value="Nucleic acid-binding proteins"/>
    <property type="match status" value="1"/>
</dbReference>
<dbReference type="SUPFAM" id="SSF54791">
    <property type="entry name" value="Eukaryotic type KH-domain (KH-domain type I)"/>
    <property type="match status" value="1"/>
</dbReference>
<gene>
    <name evidence="20" type="ORF">SHERM_04336</name>
</gene>
<reference evidence="20" key="1">
    <citation type="submission" date="2019-12" db="EMBL/GenBank/DDBJ databases">
        <authorList>
            <person name="Scholes J."/>
        </authorList>
    </citation>
    <scope>NUCLEOTIDE SEQUENCE</scope>
</reference>
<dbReference type="GO" id="GO:0005739">
    <property type="term" value="C:mitochondrion"/>
    <property type="evidence" value="ECO:0007669"/>
    <property type="project" value="TreeGrafter"/>
</dbReference>
<comment type="similarity">
    <text evidence="2">Belongs to the polyribonucleotide nucleotidyltransferase family.</text>
</comment>
<dbReference type="PANTHER" id="PTHR11252">
    <property type="entry name" value="POLYRIBONUCLEOTIDE NUCLEOTIDYLTRANSFERASE"/>
    <property type="match status" value="1"/>
</dbReference>
<dbReference type="NCBIfam" id="NF008805">
    <property type="entry name" value="PRK11824.1"/>
    <property type="match status" value="1"/>
</dbReference>
<comment type="caution">
    <text evidence="20">The sequence shown here is derived from an EMBL/GenBank/DDBJ whole genome shotgun (WGS) entry which is preliminary data.</text>
</comment>
<dbReference type="GO" id="GO:0009570">
    <property type="term" value="C:chloroplast stroma"/>
    <property type="evidence" value="ECO:0007669"/>
    <property type="project" value="TreeGrafter"/>
</dbReference>
<evidence type="ECO:0000256" key="17">
    <source>
        <dbReference type="PROSITE-ProRule" id="PRU00117"/>
    </source>
</evidence>
<dbReference type="SUPFAM" id="SSF55666">
    <property type="entry name" value="Ribonuclease PH domain 2-like"/>
    <property type="match status" value="2"/>
</dbReference>
<dbReference type="InterPro" id="IPR012162">
    <property type="entry name" value="PNPase"/>
</dbReference>
<dbReference type="EMBL" id="CACSLK010030184">
    <property type="protein sequence ID" value="CAA0837360.1"/>
    <property type="molecule type" value="Genomic_DNA"/>
</dbReference>
<dbReference type="SMART" id="SM00322">
    <property type="entry name" value="KH"/>
    <property type="match status" value="1"/>
</dbReference>
<accession>A0A9N7NV03</accession>
<evidence type="ECO:0000256" key="4">
    <source>
        <dbReference type="ARBA" id="ARBA00022528"/>
    </source>
</evidence>
<feature type="domain" description="S1 motif" evidence="19">
    <location>
        <begin position="777"/>
        <end position="846"/>
    </location>
</feature>
<evidence type="ECO:0000256" key="1">
    <source>
        <dbReference type="ARBA" id="ARBA00004229"/>
    </source>
</evidence>
<keyword evidence="5" id="KW-0698">rRNA processing</keyword>
<dbReference type="CDD" id="cd04472">
    <property type="entry name" value="S1_PNPase"/>
    <property type="match status" value="1"/>
</dbReference>
<evidence type="ECO:0000256" key="9">
    <source>
        <dbReference type="ARBA" id="ARBA00022694"/>
    </source>
</evidence>
<dbReference type="InterPro" id="IPR001247">
    <property type="entry name" value="ExoRNase_PH_dom1"/>
</dbReference>
<dbReference type="GO" id="GO:0004654">
    <property type="term" value="F:polyribonucleotide nucleotidyltransferase activity"/>
    <property type="evidence" value="ECO:0007669"/>
    <property type="project" value="UniProtKB-EC"/>
</dbReference>
<dbReference type="InterPro" id="IPR027408">
    <property type="entry name" value="PNPase/RNase_PH_dom_sf"/>
</dbReference>
<dbReference type="InterPro" id="IPR036345">
    <property type="entry name" value="ExoRNase_PH_dom2_sf"/>
</dbReference>
<dbReference type="FunFam" id="3.30.230.70:FF:000001">
    <property type="entry name" value="Polyribonucleotide nucleotidyltransferase"/>
    <property type="match status" value="1"/>
</dbReference>
<dbReference type="FunFam" id="2.40.50.140:FF:000158">
    <property type="entry name" value="Polyribonucleotide nucleotidyltransferase 1, chloroplastic"/>
    <property type="match status" value="1"/>
</dbReference>
<dbReference type="Gene3D" id="3.30.230.70">
    <property type="entry name" value="GHMP Kinase, N-terminal domain"/>
    <property type="match status" value="2"/>
</dbReference>
<dbReference type="Proteomes" id="UP001153555">
    <property type="component" value="Unassembled WGS sequence"/>
</dbReference>
<evidence type="ECO:0000313" key="21">
    <source>
        <dbReference type="Proteomes" id="UP001153555"/>
    </source>
</evidence>
<evidence type="ECO:0000256" key="8">
    <source>
        <dbReference type="ARBA" id="ARBA00022679"/>
    </source>
</evidence>
<keyword evidence="7" id="KW-0507">mRNA processing</keyword>
<dbReference type="HAMAP" id="MF_01595">
    <property type="entry name" value="PNPase"/>
    <property type="match status" value="1"/>
</dbReference>
<dbReference type="Pfam" id="PF00013">
    <property type="entry name" value="KH_1"/>
    <property type="match status" value="1"/>
</dbReference>
<dbReference type="InterPro" id="IPR020568">
    <property type="entry name" value="Ribosomal_Su5_D2-typ_SF"/>
</dbReference>
<dbReference type="GO" id="GO:0006397">
    <property type="term" value="P:mRNA processing"/>
    <property type="evidence" value="ECO:0007669"/>
    <property type="project" value="UniProtKB-KW"/>
</dbReference>
<keyword evidence="12" id="KW-0378">Hydrolase</keyword>
<dbReference type="PANTHER" id="PTHR11252:SF0">
    <property type="entry name" value="POLYRIBONUCLEOTIDE NUCLEOTIDYLTRANSFERASE 1, MITOCHONDRIAL"/>
    <property type="match status" value="1"/>
</dbReference>
<dbReference type="InterPro" id="IPR036456">
    <property type="entry name" value="PNPase_PH_RNA-bd_sf"/>
</dbReference>
<dbReference type="InterPro" id="IPR003029">
    <property type="entry name" value="S1_domain"/>
</dbReference>
<dbReference type="Pfam" id="PF03725">
    <property type="entry name" value="RNase_PH_C"/>
    <property type="match status" value="1"/>
</dbReference>
<feature type="compositionally biased region" description="Polar residues" evidence="18">
    <location>
        <begin position="859"/>
        <end position="870"/>
    </location>
</feature>
<dbReference type="FunFam" id="3.30.230.70:FF:000013">
    <property type="entry name" value="Polyribonucleotide nucleotidyltransferase"/>
    <property type="match status" value="1"/>
</dbReference>
<keyword evidence="15" id="KW-0809">Transit peptide</keyword>
<dbReference type="GO" id="GO:0005829">
    <property type="term" value="C:cytosol"/>
    <property type="evidence" value="ECO:0007669"/>
    <property type="project" value="TreeGrafter"/>
</dbReference>
<dbReference type="SMART" id="SM00316">
    <property type="entry name" value="S1"/>
    <property type="match status" value="1"/>
</dbReference>
<keyword evidence="10" id="KW-0548">Nucleotidyltransferase</keyword>
<dbReference type="GO" id="GO:0000175">
    <property type="term" value="F:3'-5'-RNA exonuclease activity"/>
    <property type="evidence" value="ECO:0007669"/>
    <property type="project" value="UniProtKB-ARBA"/>
</dbReference>
<name>A0A9N7NV03_STRHE</name>
<keyword evidence="14 17" id="KW-0694">RNA-binding</keyword>
<dbReference type="CDD" id="cd11364">
    <property type="entry name" value="RNase_PH_PNPase_2"/>
    <property type="match status" value="1"/>
</dbReference>
<dbReference type="InterPro" id="IPR015847">
    <property type="entry name" value="ExoRNase_PH_dom2"/>
</dbReference>
<evidence type="ECO:0000256" key="11">
    <source>
        <dbReference type="ARBA" id="ARBA00022722"/>
    </source>
</evidence>
<keyword evidence="4" id="KW-0150">Chloroplast</keyword>